<evidence type="ECO:0000313" key="3">
    <source>
        <dbReference type="EMBL" id="KAJ9555809.1"/>
    </source>
</evidence>
<dbReference type="Pfam" id="PF13962">
    <property type="entry name" value="PGG"/>
    <property type="match status" value="1"/>
</dbReference>
<accession>A0AA38T7J5</accession>
<protein>
    <recommendedName>
        <fullName evidence="2">PGG domain-containing protein</fullName>
    </recommendedName>
</protein>
<feature type="transmembrane region" description="Helical" evidence="1">
    <location>
        <begin position="450"/>
        <end position="471"/>
    </location>
</feature>
<organism evidence="3 4">
    <name type="scientific">Centaurea solstitialis</name>
    <name type="common">yellow star-thistle</name>
    <dbReference type="NCBI Taxonomy" id="347529"/>
    <lineage>
        <taxon>Eukaryota</taxon>
        <taxon>Viridiplantae</taxon>
        <taxon>Streptophyta</taxon>
        <taxon>Embryophyta</taxon>
        <taxon>Tracheophyta</taxon>
        <taxon>Spermatophyta</taxon>
        <taxon>Magnoliopsida</taxon>
        <taxon>eudicotyledons</taxon>
        <taxon>Gunneridae</taxon>
        <taxon>Pentapetalae</taxon>
        <taxon>asterids</taxon>
        <taxon>campanulids</taxon>
        <taxon>Asterales</taxon>
        <taxon>Asteraceae</taxon>
        <taxon>Carduoideae</taxon>
        <taxon>Cardueae</taxon>
        <taxon>Centaureinae</taxon>
        <taxon>Centaurea</taxon>
    </lineage>
</organism>
<sequence length="609" mass="68670">MAPTKIIEYEYQRTDLVVYKAIFDDNWNSVRNIFEEQPGLRTKSINIWLETPLMIAVGTDRSHDFVKNLLCSLSSDNLISDALDAENKEKNTPLHFATHNKSGNSPLLFASRLGKKNKLLEFLFSRIGVLNPPTSGIPARSLANGDLLTPAIEGKFLELALELTKNYSNTTFAQKKDLQRSLVMLAKKPELFLSGSKLGFWGRLGYSFLPDGSEIMLDEKRSQRHVQDEESIYTAKKFFCCKSTTAVWFKRILQYLASPIMNIYDMKITHRQAKELVKQMCKLIIEGTNDKEVIWVNLVPTIFIAVEYGIYEVIEECILAYPRVTWATFLSNGVFLFHSAISNRQEQVYNLVYQMSSHKAFLASRLDDATEENALHIVAKMAPAERLIDINGAALRMQHELQWFKEIETNFVKPAYKNAHNKQHKTPKMIFLEEHKDLLKEGQEWMKDTASSSTVVATLIVTMAFAVAFAVPGGNNNDGRPVFLDRGAFMLFIISDAIALFSSATSVLMFLGILTSRYSADDFLYTLPQRMTIGLVFLFLSLAATLVAFSATLSLVLQDKVTWIAAPLLAVTSIPVGLFGVLQFPLLVTLVYSTYGPSIFGQQNKRMLH</sequence>
<dbReference type="SUPFAM" id="SSF48403">
    <property type="entry name" value="Ankyrin repeat"/>
    <property type="match status" value="1"/>
</dbReference>
<feature type="transmembrane region" description="Helical" evidence="1">
    <location>
        <begin position="535"/>
        <end position="557"/>
    </location>
</feature>
<feature type="transmembrane region" description="Helical" evidence="1">
    <location>
        <begin position="563"/>
        <end position="592"/>
    </location>
</feature>
<keyword evidence="1" id="KW-1133">Transmembrane helix</keyword>
<comment type="caution">
    <text evidence="3">The sequence shown here is derived from an EMBL/GenBank/DDBJ whole genome shotgun (WGS) entry which is preliminary data.</text>
</comment>
<evidence type="ECO:0000313" key="4">
    <source>
        <dbReference type="Proteomes" id="UP001172457"/>
    </source>
</evidence>
<dbReference type="InterPro" id="IPR036770">
    <property type="entry name" value="Ankyrin_rpt-contain_sf"/>
</dbReference>
<name>A0AA38T7J5_9ASTR</name>
<feature type="transmembrane region" description="Helical" evidence="1">
    <location>
        <begin position="491"/>
        <end position="514"/>
    </location>
</feature>
<evidence type="ECO:0000259" key="2">
    <source>
        <dbReference type="Pfam" id="PF13962"/>
    </source>
</evidence>
<dbReference type="InterPro" id="IPR026961">
    <property type="entry name" value="PGG_dom"/>
</dbReference>
<proteinExistence type="predicted"/>
<gene>
    <name evidence="3" type="ORF">OSB04_010423</name>
</gene>
<dbReference type="EMBL" id="JARYMX010000003">
    <property type="protein sequence ID" value="KAJ9555809.1"/>
    <property type="molecule type" value="Genomic_DNA"/>
</dbReference>
<dbReference type="PANTHER" id="PTHR24177:SF304">
    <property type="entry name" value="ANKYRIN REPEAT-CONTAINING DOMAIN, PGG DOMAIN PROTEIN-RELATED"/>
    <property type="match status" value="1"/>
</dbReference>
<keyword evidence="1" id="KW-0812">Transmembrane</keyword>
<dbReference type="Proteomes" id="UP001172457">
    <property type="component" value="Chromosome 3"/>
</dbReference>
<keyword evidence="1" id="KW-0472">Membrane</keyword>
<dbReference type="GO" id="GO:0016020">
    <property type="term" value="C:membrane"/>
    <property type="evidence" value="ECO:0007669"/>
    <property type="project" value="TreeGrafter"/>
</dbReference>
<feature type="domain" description="PGG" evidence="2">
    <location>
        <begin position="444"/>
        <end position="555"/>
    </location>
</feature>
<reference evidence="3" key="1">
    <citation type="submission" date="2023-03" db="EMBL/GenBank/DDBJ databases">
        <title>Chromosome-scale reference genome and RAD-based genetic map of yellow starthistle (Centaurea solstitialis) reveal putative structural variation and QTLs associated with invader traits.</title>
        <authorList>
            <person name="Reatini B."/>
            <person name="Cang F.A."/>
            <person name="Jiang Q."/>
            <person name="Mckibben M.T.W."/>
            <person name="Barker M.S."/>
            <person name="Rieseberg L.H."/>
            <person name="Dlugosch K.M."/>
        </authorList>
    </citation>
    <scope>NUCLEOTIDE SEQUENCE</scope>
    <source>
        <strain evidence="3">CAN-66</strain>
        <tissue evidence="3">Leaf</tissue>
    </source>
</reference>
<evidence type="ECO:0000256" key="1">
    <source>
        <dbReference type="SAM" id="Phobius"/>
    </source>
</evidence>
<dbReference type="Gene3D" id="1.25.40.20">
    <property type="entry name" value="Ankyrin repeat-containing domain"/>
    <property type="match status" value="1"/>
</dbReference>
<dbReference type="PANTHER" id="PTHR24177">
    <property type="entry name" value="CASKIN"/>
    <property type="match status" value="1"/>
</dbReference>
<keyword evidence="4" id="KW-1185">Reference proteome</keyword>
<dbReference type="AlphaFoldDB" id="A0AA38T7J5"/>